<evidence type="ECO:0000259" key="9">
    <source>
        <dbReference type="Pfam" id="PF00675"/>
    </source>
</evidence>
<sequence length="1015" mass="118285">MSSFENGILEVFDRFTLPECDDREYRAVKLENGLTAFLVSDKETKISGCCLTVNIGAMYSPKNLQGLAHFLEHMLFCGTRKYPDVDEYQKFILSHGGKRQGITTRSTTTYYFEIKNEAFTEALDRFSSFFIEPIFCKKMVEKEVSAIENEFHLKYQSDDRVRFHLLAQLSEESHPLNCFTTGNKETLLDNPEKLNIDVHKELLEFYNRYYSSNIMSVLIYGKENIDVLQNYSVKFFSKIPNNNVACMDYDMLFKNNPPYSTSNSIGKFIKLIPYETDKRLKIYFPLPPLDKYTESCAYAYVSHVISHKGEGSISSVLRRKKLATSASFFITNDDPCALAQFGVVLTDLGYNNIKEVVRVIFSFLMLFKSTPIIPELVSEFIGLTESCFKYQPKPSIIDLFGIPAKYLKYRCKPEEIISLGFVVKDFSEKDVYMISDFLNINNCFMLLSSKNIEEEYKNNPESFKTEYYYNSKYSISEFDSDIRETLSEIDSNQTVELGLFLPKPNQFVSTDFSIVNEQIKCTNDFDRVPELLVLDGLVNEDYNTPRVWFKPDTTFNSPHSIINMRLVITNIPNIVVEKMFSKYKCFQNELIFQVFGEILERVMYRCLHQYSSDIQAASLSYNINYNARTNVFVIQGVGLSQKLDYLVTFLFDILFNKTTSEEHYEEAINLIKKDWENKIQKPNLITFSLECVSETLSPQFYNKKEKLLLLENFSHKLFCDIRLSFFRHCKLEGLIMGNYLVSDAKKMVVNYWNNLNNFTNSIQLGASFEVVEVEPFSVIRLNSDLYTLNYLPNPSDKNGCWLLSFYVGEFDVKTQAICDVILPFITSEIFAELRTNQQLAYVVRATQVFTSPVIIVGYYIQSSEFNNSLVLKRLLEFHTNKVKSQLRDKLDNQLFKKLLDSAIQTLSSNPKSIFDEYKSYLHEINERSFIFNIRKMKVEILKKLEYQEFIEFYDRVWNSKSILTEIRSQIDSEKRSEEADFESFYIPKEYRQVDPINLISRDPNALRVFLEEKLS</sequence>
<name>A0AAV9XWI1_9CRYT</name>
<dbReference type="Pfam" id="PF16187">
    <property type="entry name" value="Peptidase_M16_M"/>
    <property type="match status" value="1"/>
</dbReference>
<dbReference type="Pfam" id="PF00675">
    <property type="entry name" value="Peptidase_M16"/>
    <property type="match status" value="1"/>
</dbReference>
<dbReference type="PANTHER" id="PTHR43690:SF18">
    <property type="entry name" value="INSULIN-DEGRADING ENZYME-RELATED"/>
    <property type="match status" value="1"/>
</dbReference>
<organism evidence="13 14">
    <name type="scientific">Cryptosporidium xiaoi</name>
    <dbReference type="NCBI Taxonomy" id="659607"/>
    <lineage>
        <taxon>Eukaryota</taxon>
        <taxon>Sar</taxon>
        <taxon>Alveolata</taxon>
        <taxon>Apicomplexa</taxon>
        <taxon>Conoidasida</taxon>
        <taxon>Coccidia</taxon>
        <taxon>Eucoccidiorida</taxon>
        <taxon>Eimeriorina</taxon>
        <taxon>Cryptosporidiidae</taxon>
        <taxon>Cryptosporidium</taxon>
    </lineage>
</organism>
<protein>
    <submittedName>
        <fullName evidence="13">Insulinase-like peptidase</fullName>
    </submittedName>
</protein>
<dbReference type="PROSITE" id="PS00143">
    <property type="entry name" value="INSULINASE"/>
    <property type="match status" value="1"/>
</dbReference>
<dbReference type="GO" id="GO:0051603">
    <property type="term" value="P:proteolysis involved in protein catabolic process"/>
    <property type="evidence" value="ECO:0007669"/>
    <property type="project" value="TreeGrafter"/>
</dbReference>
<dbReference type="InterPro" id="IPR032632">
    <property type="entry name" value="Peptidase_M16_M"/>
</dbReference>
<dbReference type="Pfam" id="PF05193">
    <property type="entry name" value="Peptidase_M16_C"/>
    <property type="match status" value="1"/>
</dbReference>
<evidence type="ECO:0000313" key="13">
    <source>
        <dbReference type="EMBL" id="KAK6588439.1"/>
    </source>
</evidence>
<evidence type="ECO:0000259" key="11">
    <source>
        <dbReference type="Pfam" id="PF16187"/>
    </source>
</evidence>
<dbReference type="GO" id="GO:0005829">
    <property type="term" value="C:cytosol"/>
    <property type="evidence" value="ECO:0007669"/>
    <property type="project" value="TreeGrafter"/>
</dbReference>
<evidence type="ECO:0000256" key="5">
    <source>
        <dbReference type="ARBA" id="ARBA00022801"/>
    </source>
</evidence>
<dbReference type="Pfam" id="PF22456">
    <property type="entry name" value="PqqF-like_C_4"/>
    <property type="match status" value="1"/>
</dbReference>
<dbReference type="InterPro" id="IPR054734">
    <property type="entry name" value="PqqF-like_C_4"/>
</dbReference>
<reference evidence="13 14" key="1">
    <citation type="submission" date="2023-10" db="EMBL/GenBank/DDBJ databases">
        <title>Comparative genomics analysis reveals potential genetic determinants of host preference in Cryptosporidium xiaoi.</title>
        <authorList>
            <person name="Xiao L."/>
            <person name="Li J."/>
        </authorList>
    </citation>
    <scope>NUCLEOTIDE SEQUENCE [LARGE SCALE GENOMIC DNA]</scope>
    <source>
        <strain evidence="13 14">52996</strain>
    </source>
</reference>
<dbReference type="AlphaFoldDB" id="A0AAV9XWI1"/>
<feature type="domain" description="Peptidase M16 middle/third" evidence="11">
    <location>
        <begin position="388"/>
        <end position="707"/>
    </location>
</feature>
<comment type="cofactor">
    <cofactor evidence="1">
        <name>Zn(2+)</name>
        <dbReference type="ChEBI" id="CHEBI:29105"/>
    </cofactor>
</comment>
<feature type="domain" description="Peptidase M16 C-terminal" evidence="10">
    <location>
        <begin position="200"/>
        <end position="373"/>
    </location>
</feature>
<evidence type="ECO:0000256" key="1">
    <source>
        <dbReference type="ARBA" id="ARBA00001947"/>
    </source>
</evidence>
<keyword evidence="7" id="KW-0482">Metalloprotease</keyword>
<dbReference type="PANTHER" id="PTHR43690">
    <property type="entry name" value="NARDILYSIN"/>
    <property type="match status" value="1"/>
</dbReference>
<dbReference type="Proteomes" id="UP001311799">
    <property type="component" value="Unassembled WGS sequence"/>
</dbReference>
<comment type="caution">
    <text evidence="13">The sequence shown here is derived from an EMBL/GenBank/DDBJ whole genome shotgun (WGS) entry which is preliminary data.</text>
</comment>
<keyword evidence="6" id="KW-0862">Zinc</keyword>
<proteinExistence type="inferred from homology"/>
<evidence type="ECO:0000256" key="6">
    <source>
        <dbReference type="ARBA" id="ARBA00022833"/>
    </source>
</evidence>
<keyword evidence="4" id="KW-0479">Metal-binding</keyword>
<evidence type="ECO:0000313" key="14">
    <source>
        <dbReference type="Proteomes" id="UP001311799"/>
    </source>
</evidence>
<dbReference type="InterPro" id="IPR011765">
    <property type="entry name" value="Pept_M16_N"/>
</dbReference>
<dbReference type="InterPro" id="IPR001431">
    <property type="entry name" value="Pept_M16_Zn_BS"/>
</dbReference>
<dbReference type="InterPro" id="IPR011249">
    <property type="entry name" value="Metalloenz_LuxS/M16"/>
</dbReference>
<evidence type="ECO:0000256" key="8">
    <source>
        <dbReference type="RuleBase" id="RU004447"/>
    </source>
</evidence>
<keyword evidence="5" id="KW-0378">Hydrolase</keyword>
<evidence type="ECO:0000256" key="4">
    <source>
        <dbReference type="ARBA" id="ARBA00022723"/>
    </source>
</evidence>
<gene>
    <name evidence="13" type="ORF">RS030_4650</name>
</gene>
<dbReference type="SUPFAM" id="SSF63411">
    <property type="entry name" value="LuxS/MPP-like metallohydrolase"/>
    <property type="match status" value="4"/>
</dbReference>
<evidence type="ECO:0000259" key="10">
    <source>
        <dbReference type="Pfam" id="PF05193"/>
    </source>
</evidence>
<evidence type="ECO:0000256" key="2">
    <source>
        <dbReference type="ARBA" id="ARBA00007261"/>
    </source>
</evidence>
<dbReference type="InterPro" id="IPR007863">
    <property type="entry name" value="Peptidase_M16_C"/>
</dbReference>
<dbReference type="EMBL" id="JAWDEY010000032">
    <property type="protein sequence ID" value="KAK6588439.1"/>
    <property type="molecule type" value="Genomic_DNA"/>
</dbReference>
<accession>A0AAV9XWI1</accession>
<dbReference type="FunFam" id="3.30.830.10:FF:000012">
    <property type="entry name" value="Protease 3"/>
    <property type="match status" value="1"/>
</dbReference>
<dbReference type="GO" id="GO:0004222">
    <property type="term" value="F:metalloendopeptidase activity"/>
    <property type="evidence" value="ECO:0007669"/>
    <property type="project" value="InterPro"/>
</dbReference>
<dbReference type="GO" id="GO:0005739">
    <property type="term" value="C:mitochondrion"/>
    <property type="evidence" value="ECO:0007669"/>
    <property type="project" value="TreeGrafter"/>
</dbReference>
<feature type="domain" description="Coenzyme PQQ synthesis protein F-like C-terminal lobe" evidence="12">
    <location>
        <begin position="825"/>
        <end position="917"/>
    </location>
</feature>
<keyword evidence="14" id="KW-1185">Reference proteome</keyword>
<dbReference type="GO" id="GO:0043171">
    <property type="term" value="P:peptide catabolic process"/>
    <property type="evidence" value="ECO:0007669"/>
    <property type="project" value="TreeGrafter"/>
</dbReference>
<evidence type="ECO:0000259" key="12">
    <source>
        <dbReference type="Pfam" id="PF22456"/>
    </source>
</evidence>
<dbReference type="GO" id="GO:0046872">
    <property type="term" value="F:metal ion binding"/>
    <property type="evidence" value="ECO:0007669"/>
    <property type="project" value="UniProtKB-KW"/>
</dbReference>
<dbReference type="Gene3D" id="3.30.830.10">
    <property type="entry name" value="Metalloenzyme, LuxS/M16 peptidase-like"/>
    <property type="match status" value="4"/>
</dbReference>
<evidence type="ECO:0000256" key="3">
    <source>
        <dbReference type="ARBA" id="ARBA00022670"/>
    </source>
</evidence>
<comment type="similarity">
    <text evidence="2 8">Belongs to the peptidase M16 family.</text>
</comment>
<keyword evidence="3" id="KW-0645">Protease</keyword>
<dbReference type="InterPro" id="IPR050626">
    <property type="entry name" value="Peptidase_M16"/>
</dbReference>
<evidence type="ECO:0000256" key="7">
    <source>
        <dbReference type="ARBA" id="ARBA00023049"/>
    </source>
</evidence>
<feature type="domain" description="Peptidase M16 N-terminal" evidence="9">
    <location>
        <begin position="38"/>
        <end position="158"/>
    </location>
</feature>